<protein>
    <submittedName>
        <fullName evidence="1">Uncharacterized protein</fullName>
    </submittedName>
</protein>
<gene>
    <name evidence="1" type="ORF">BCR38DRAFT_13663</name>
</gene>
<proteinExistence type="predicted"/>
<comment type="caution">
    <text evidence="1">The sequence shown here is derived from an EMBL/GenBank/DDBJ whole genome shotgun (WGS) entry which is preliminary data.</text>
</comment>
<evidence type="ECO:0000313" key="1">
    <source>
        <dbReference type="EMBL" id="ORY71592.1"/>
    </source>
</evidence>
<keyword evidence="2" id="KW-1185">Reference proteome</keyword>
<accession>A0A1Y2EJ34</accession>
<dbReference type="EMBL" id="MCFJ01000001">
    <property type="protein sequence ID" value="ORY71592.1"/>
    <property type="molecule type" value="Genomic_DNA"/>
</dbReference>
<sequence>MLWLCLMRLVDSHKRILQGFAFILLPQLGMLYSSSHERSETTLNGTCYLNSKDHSLAKQHRRHECIVNLSRGDEIMKSYASHGRTPQAYQFMSSNYTLGYNEVREVGESSRR</sequence>
<reference evidence="1 2" key="1">
    <citation type="submission" date="2016-07" db="EMBL/GenBank/DDBJ databases">
        <title>Pervasive Adenine N6-methylation of Active Genes in Fungi.</title>
        <authorList>
            <consortium name="DOE Joint Genome Institute"/>
            <person name="Mondo S.J."/>
            <person name="Dannebaum R.O."/>
            <person name="Kuo R.C."/>
            <person name="Labutti K."/>
            <person name="Haridas S."/>
            <person name="Kuo A."/>
            <person name="Salamov A."/>
            <person name="Ahrendt S.R."/>
            <person name="Lipzen A."/>
            <person name="Sullivan W."/>
            <person name="Andreopoulos W.B."/>
            <person name="Clum A."/>
            <person name="Lindquist E."/>
            <person name="Daum C."/>
            <person name="Ramamoorthy G.K."/>
            <person name="Gryganskyi A."/>
            <person name="Culley D."/>
            <person name="Magnuson J.K."/>
            <person name="James T.Y."/>
            <person name="O'Malley M.A."/>
            <person name="Stajich J.E."/>
            <person name="Spatafora J.W."/>
            <person name="Visel A."/>
            <person name="Grigoriev I.V."/>
        </authorList>
    </citation>
    <scope>NUCLEOTIDE SEQUENCE [LARGE SCALE GENOMIC DNA]</scope>
    <source>
        <strain evidence="1 2">CBS 129021</strain>
    </source>
</reference>
<evidence type="ECO:0000313" key="2">
    <source>
        <dbReference type="Proteomes" id="UP000193689"/>
    </source>
</evidence>
<dbReference type="AlphaFoldDB" id="A0A1Y2EJ34"/>
<dbReference type="GeneID" id="63769810"/>
<dbReference type="InParanoid" id="A0A1Y2EJ34"/>
<dbReference type="Proteomes" id="UP000193689">
    <property type="component" value="Unassembled WGS sequence"/>
</dbReference>
<name>A0A1Y2EJ34_9PEZI</name>
<dbReference type="RefSeq" id="XP_040721184.1">
    <property type="nucleotide sequence ID" value="XM_040853598.1"/>
</dbReference>
<organism evidence="1 2">
    <name type="scientific">Pseudomassariella vexata</name>
    <dbReference type="NCBI Taxonomy" id="1141098"/>
    <lineage>
        <taxon>Eukaryota</taxon>
        <taxon>Fungi</taxon>
        <taxon>Dikarya</taxon>
        <taxon>Ascomycota</taxon>
        <taxon>Pezizomycotina</taxon>
        <taxon>Sordariomycetes</taxon>
        <taxon>Xylariomycetidae</taxon>
        <taxon>Amphisphaeriales</taxon>
        <taxon>Pseudomassariaceae</taxon>
        <taxon>Pseudomassariella</taxon>
    </lineage>
</organism>